<evidence type="ECO:0000256" key="1">
    <source>
        <dbReference type="ARBA" id="ARBA00004651"/>
    </source>
</evidence>
<dbReference type="EMBL" id="AP009608">
    <property type="protein sequence ID" value="BAH70141.1"/>
    <property type="molecule type" value="Genomic_DNA"/>
</dbReference>
<dbReference type="PANTHER" id="PTHR33545:SF5">
    <property type="entry name" value="UPF0750 MEMBRANE PROTEIN YITT"/>
    <property type="match status" value="1"/>
</dbReference>
<name>C4XG69_MYCFP</name>
<feature type="transmembrane region" description="Helical" evidence="6">
    <location>
        <begin position="131"/>
        <end position="149"/>
    </location>
</feature>
<dbReference type="AlphaFoldDB" id="C4XG69"/>
<evidence type="ECO:0000256" key="4">
    <source>
        <dbReference type="ARBA" id="ARBA00022989"/>
    </source>
</evidence>
<feature type="transmembrane region" description="Helical" evidence="6">
    <location>
        <begin position="86"/>
        <end position="104"/>
    </location>
</feature>
<evidence type="ECO:0000256" key="5">
    <source>
        <dbReference type="ARBA" id="ARBA00023136"/>
    </source>
</evidence>
<evidence type="ECO:0000256" key="2">
    <source>
        <dbReference type="ARBA" id="ARBA00022475"/>
    </source>
</evidence>
<proteinExistence type="predicted"/>
<dbReference type="GO" id="GO:0005886">
    <property type="term" value="C:plasma membrane"/>
    <property type="evidence" value="ECO:0007669"/>
    <property type="project" value="UniProtKB-SubCell"/>
</dbReference>
<evidence type="ECO:0000256" key="3">
    <source>
        <dbReference type="ARBA" id="ARBA00022692"/>
    </source>
</evidence>
<dbReference type="eggNOG" id="COG1284">
    <property type="taxonomic scope" value="Bacteria"/>
</dbReference>
<dbReference type="HOGENOM" id="CLU_043038_2_0_14"/>
<dbReference type="KEGG" id="mfp:MBIO_0876"/>
<dbReference type="InterPro" id="IPR051461">
    <property type="entry name" value="UPF0750_membrane"/>
</dbReference>
<keyword evidence="5 6" id="KW-0472">Membrane</keyword>
<feature type="transmembrane region" description="Helical" evidence="6">
    <location>
        <begin position="156"/>
        <end position="178"/>
    </location>
</feature>
<gene>
    <name evidence="7" type="ordered locus">MBIO_0876</name>
</gene>
<accession>C4XG69</accession>
<feature type="transmembrane region" description="Helical" evidence="6">
    <location>
        <begin position="315"/>
        <end position="332"/>
    </location>
</feature>
<reference evidence="7 8" key="1">
    <citation type="journal article" date="2009" name="Curr. Microbiol.">
        <title>Molecular cloning and expression of a novel cholinephosphotransferase involved in glycoglycerophospholipid biosynthesis of Mycoplasma fermentans.</title>
        <authorList>
            <person name="Ishida N."/>
            <person name="Irikura D."/>
            <person name="Matsuda K."/>
            <person name="Sato S."/>
            <person name="Asano K."/>
        </authorList>
    </citation>
    <scope>NUCLEOTIDE SEQUENCE [LARGE SCALE GENOMIC DNA]</scope>
    <source>
        <strain evidence="8">ATCC 19989 / NBRC 14854 / NCTC 10117 / PG18</strain>
    </source>
</reference>
<evidence type="ECO:0000256" key="6">
    <source>
        <dbReference type="SAM" id="Phobius"/>
    </source>
</evidence>
<dbReference type="InterPro" id="IPR003740">
    <property type="entry name" value="YitT"/>
</dbReference>
<keyword evidence="2" id="KW-1003">Cell membrane</keyword>
<dbReference type="PANTHER" id="PTHR33545">
    <property type="entry name" value="UPF0750 MEMBRANE PROTEIN YITT-RELATED"/>
    <property type="match status" value="1"/>
</dbReference>
<evidence type="ECO:0000313" key="7">
    <source>
        <dbReference type="EMBL" id="BAH70141.1"/>
    </source>
</evidence>
<keyword evidence="3 6" id="KW-0812">Transmembrane</keyword>
<dbReference type="Pfam" id="PF02588">
    <property type="entry name" value="YitT_membrane"/>
    <property type="match status" value="1"/>
</dbReference>
<feature type="transmembrane region" description="Helical" evidence="6">
    <location>
        <begin position="263"/>
        <end position="282"/>
    </location>
</feature>
<organism evidence="7 8">
    <name type="scientific">Mycoplasmopsis fermentans (strain ATCC 19989 / NBRC 14854 / NCTC 10117 / PG18)</name>
    <name type="common">Mycoplasma fermentans</name>
    <dbReference type="NCBI Taxonomy" id="496833"/>
    <lineage>
        <taxon>Bacteria</taxon>
        <taxon>Bacillati</taxon>
        <taxon>Mycoplasmatota</taxon>
        <taxon>Mycoplasmoidales</taxon>
        <taxon>Metamycoplasmataceae</taxon>
        <taxon>Mycoplasmopsis</taxon>
    </lineage>
</organism>
<protein>
    <submittedName>
        <fullName evidence="7">Uncharacterized protein</fullName>
    </submittedName>
</protein>
<evidence type="ECO:0000313" key="8">
    <source>
        <dbReference type="Proteomes" id="UP000006810"/>
    </source>
</evidence>
<dbReference type="PATRIC" id="fig|496833.3.peg.471"/>
<dbReference type="Proteomes" id="UP000006810">
    <property type="component" value="Chromosome"/>
</dbReference>
<feature type="transmembrane region" description="Helical" evidence="6">
    <location>
        <begin position="217"/>
        <end position="236"/>
    </location>
</feature>
<keyword evidence="4 6" id="KW-1133">Transmembrane helix</keyword>
<keyword evidence="8" id="KW-1185">Reference proteome</keyword>
<comment type="subcellular location">
    <subcellularLocation>
        <location evidence="1">Cell membrane</location>
        <topology evidence="1">Multi-pass membrane protein</topology>
    </subcellularLocation>
</comment>
<sequence>MNIMNNNEKDTTKLEQVHNLEVSKEAIQEVKDMVFEAKNQIQEPKKEILDEKSLDSLEMVRHNYEKDNPKNKEVRKRIAKLYARRLVFIFLSALVFNFGVQVFLNRGETIPSGLSGAPLLINLIAPSTKPYFALIYLAFNLPLLLGFGFKIKKSFTLMTLAFMLFQILTNLILTSVPIGENKIVLDWLHEHINFAPGWTKEIKVGSVTLENPNSWPIFAYGAIGSGCAGTAIAIAWKNGGSTGGTDIVAYYFSTKKQKSVGNILSLISIIMTITFLIIFGFAQPHHNYAKILTNGVGTQIIEDSGNRVFFGMREFTTFFYILVVNFLINFIYPKYKKVAVEISCGPSPDLVLAYFKKINYWHGYTVVEGISGYSGLKTYSVVTTMLLLETRSIIRDLKTLDTKLWISVKPVIGISGSFITKYVDEK</sequence>